<evidence type="ECO:0000259" key="1">
    <source>
        <dbReference type="PROSITE" id="PS50075"/>
    </source>
</evidence>
<comment type="caution">
    <text evidence="2">The sequence shown here is derived from an EMBL/GenBank/DDBJ whole genome shotgun (WGS) entry which is preliminary data.</text>
</comment>
<feature type="domain" description="Carrier" evidence="1">
    <location>
        <begin position="1"/>
        <end position="79"/>
    </location>
</feature>
<dbReference type="Proteomes" id="UP000253918">
    <property type="component" value="Unassembled WGS sequence"/>
</dbReference>
<proteinExistence type="predicted"/>
<evidence type="ECO:0000313" key="3">
    <source>
        <dbReference type="Proteomes" id="UP000253918"/>
    </source>
</evidence>
<organism evidence="2 3">
    <name type="scientific">Sphingomonas aracearum</name>
    <dbReference type="NCBI Taxonomy" id="2283317"/>
    <lineage>
        <taxon>Bacteria</taxon>
        <taxon>Pseudomonadati</taxon>
        <taxon>Pseudomonadota</taxon>
        <taxon>Alphaproteobacteria</taxon>
        <taxon>Sphingomonadales</taxon>
        <taxon>Sphingomonadaceae</taxon>
        <taxon>Sphingomonas</taxon>
    </lineage>
</organism>
<keyword evidence="3" id="KW-1185">Reference proteome</keyword>
<dbReference type="PROSITE" id="PS50075">
    <property type="entry name" value="CARRIER"/>
    <property type="match status" value="1"/>
</dbReference>
<protein>
    <submittedName>
        <fullName evidence="2">Acyl carrier protein</fullName>
    </submittedName>
</protein>
<name>A0A369VXH0_9SPHN</name>
<sequence>MTQQQIYAGLTQVMCDVFDTDDITLTPATTARDVAGWDSQAHILLIVAAEQHFGVRFGTADFESMRNVGEFAALIDAKLKN</sequence>
<dbReference type="Gene3D" id="1.10.1200.10">
    <property type="entry name" value="ACP-like"/>
    <property type="match status" value="1"/>
</dbReference>
<dbReference type="AlphaFoldDB" id="A0A369VXH0"/>
<dbReference type="EMBL" id="QQNB01000001">
    <property type="protein sequence ID" value="RDE06297.1"/>
    <property type="molecule type" value="Genomic_DNA"/>
</dbReference>
<dbReference type="InterPro" id="IPR009081">
    <property type="entry name" value="PP-bd_ACP"/>
</dbReference>
<dbReference type="SUPFAM" id="SSF47336">
    <property type="entry name" value="ACP-like"/>
    <property type="match status" value="1"/>
</dbReference>
<evidence type="ECO:0000313" key="2">
    <source>
        <dbReference type="EMBL" id="RDE06297.1"/>
    </source>
</evidence>
<accession>A0A369VXH0</accession>
<dbReference type="Pfam" id="PF00550">
    <property type="entry name" value="PP-binding"/>
    <property type="match status" value="1"/>
</dbReference>
<gene>
    <name evidence="2" type="ORF">DVW87_00765</name>
</gene>
<reference evidence="2 3" key="1">
    <citation type="submission" date="2018-07" db="EMBL/GenBank/DDBJ databases">
        <title>a novel species of Sphingomonas isolated from the rhizosphere soil of Araceae plant.</title>
        <authorList>
            <person name="Zhiyong W."/>
            <person name="Qinglan Z."/>
            <person name="Zhiwei F."/>
            <person name="Ding X."/>
            <person name="Gejiao W."/>
            <person name="Shixue Z."/>
        </authorList>
    </citation>
    <scope>NUCLEOTIDE SEQUENCE [LARGE SCALE GENOMIC DNA]</scope>
    <source>
        <strain evidence="2 3">WZY 27</strain>
    </source>
</reference>
<dbReference type="OrthoDB" id="9811033at2"/>
<dbReference type="InterPro" id="IPR036736">
    <property type="entry name" value="ACP-like_sf"/>
</dbReference>